<keyword evidence="2" id="KW-1185">Reference proteome</keyword>
<evidence type="ECO:0000313" key="2">
    <source>
        <dbReference type="Proteomes" id="UP001163603"/>
    </source>
</evidence>
<dbReference type="Proteomes" id="UP001163603">
    <property type="component" value="Chromosome 7"/>
</dbReference>
<protein>
    <submittedName>
        <fullName evidence="1">Uncharacterized protein</fullName>
    </submittedName>
</protein>
<organism evidence="1 2">
    <name type="scientific">Pistacia integerrima</name>
    <dbReference type="NCBI Taxonomy" id="434235"/>
    <lineage>
        <taxon>Eukaryota</taxon>
        <taxon>Viridiplantae</taxon>
        <taxon>Streptophyta</taxon>
        <taxon>Embryophyta</taxon>
        <taxon>Tracheophyta</taxon>
        <taxon>Spermatophyta</taxon>
        <taxon>Magnoliopsida</taxon>
        <taxon>eudicotyledons</taxon>
        <taxon>Gunneridae</taxon>
        <taxon>Pentapetalae</taxon>
        <taxon>rosids</taxon>
        <taxon>malvids</taxon>
        <taxon>Sapindales</taxon>
        <taxon>Anacardiaceae</taxon>
        <taxon>Pistacia</taxon>
    </lineage>
</organism>
<accession>A0ACC0YFR7</accession>
<evidence type="ECO:0000313" key="1">
    <source>
        <dbReference type="EMBL" id="KAJ0036000.1"/>
    </source>
</evidence>
<dbReference type="EMBL" id="CM047742">
    <property type="protein sequence ID" value="KAJ0036000.1"/>
    <property type="molecule type" value="Genomic_DNA"/>
</dbReference>
<sequence>MVLSSLHQRQNNQLSLLLESVQKHHFIMAHSLNRTRFSQRGHSCEDSLSSIRRFQRFSFHKKMHQPSISFRNH</sequence>
<proteinExistence type="predicted"/>
<gene>
    <name evidence="1" type="ORF">Pint_25313</name>
</gene>
<comment type="caution">
    <text evidence="1">The sequence shown here is derived from an EMBL/GenBank/DDBJ whole genome shotgun (WGS) entry which is preliminary data.</text>
</comment>
<reference evidence="2" key="1">
    <citation type="journal article" date="2023" name="G3 (Bethesda)">
        <title>Genome assembly and association tests identify interacting loci associated with vigor, precocity, and sex in interspecific pistachio rootstocks.</title>
        <authorList>
            <person name="Palmer W."/>
            <person name="Jacygrad E."/>
            <person name="Sagayaradj S."/>
            <person name="Cavanaugh K."/>
            <person name="Han R."/>
            <person name="Bertier L."/>
            <person name="Beede B."/>
            <person name="Kafkas S."/>
            <person name="Golino D."/>
            <person name="Preece J."/>
            <person name="Michelmore R."/>
        </authorList>
    </citation>
    <scope>NUCLEOTIDE SEQUENCE [LARGE SCALE GENOMIC DNA]</scope>
</reference>
<name>A0ACC0YFR7_9ROSI</name>